<gene>
    <name evidence="2" type="ORF">FQX94_24235</name>
</gene>
<feature type="transmembrane region" description="Helical" evidence="1">
    <location>
        <begin position="22"/>
        <end position="42"/>
    </location>
</feature>
<protein>
    <submittedName>
        <fullName evidence="2">Conjugal transfer protein</fullName>
    </submittedName>
</protein>
<keyword evidence="1" id="KW-0472">Membrane</keyword>
<sequence>MAIEVAQPVFNAINTATQSQMASMNTVMSVIGIVIGGFWIVYIQMKSLYWYFDGLTVIFKDI</sequence>
<dbReference type="AlphaFoldDB" id="A0A5Y4W757"/>
<comment type="caution">
    <text evidence="2">The sequence shown here is derived from an EMBL/GenBank/DDBJ whole genome shotgun (WGS) entry which is preliminary data.</text>
</comment>
<accession>A0A5Y4W757</accession>
<evidence type="ECO:0000313" key="2">
    <source>
        <dbReference type="EMBL" id="ECK2446082.1"/>
    </source>
</evidence>
<name>A0A5Y4W757_SALER</name>
<proteinExistence type="predicted"/>
<keyword evidence="1" id="KW-0812">Transmembrane</keyword>
<feature type="non-terminal residue" evidence="2">
    <location>
        <position position="62"/>
    </location>
</feature>
<reference evidence="2" key="1">
    <citation type="submission" date="2019-07" db="EMBL/GenBank/DDBJ databases">
        <authorList>
            <consortium name="NARMS: The National Antimicrobial Resistance Monitoring System"/>
        </authorList>
    </citation>
    <scope>NUCLEOTIDE SEQUENCE</scope>
    <source>
        <strain evidence="2">FSIS11922883</strain>
    </source>
</reference>
<organism evidence="2">
    <name type="scientific">Salmonella enterica</name>
    <name type="common">Salmonella choleraesuis</name>
    <dbReference type="NCBI Taxonomy" id="28901"/>
    <lineage>
        <taxon>Bacteria</taxon>
        <taxon>Pseudomonadati</taxon>
        <taxon>Pseudomonadota</taxon>
        <taxon>Gammaproteobacteria</taxon>
        <taxon>Enterobacterales</taxon>
        <taxon>Enterobacteriaceae</taxon>
        <taxon>Salmonella</taxon>
    </lineage>
</organism>
<dbReference type="EMBL" id="AAJBBI010000219">
    <property type="protein sequence ID" value="ECK2446082.1"/>
    <property type="molecule type" value="Genomic_DNA"/>
</dbReference>
<evidence type="ECO:0000256" key="1">
    <source>
        <dbReference type="SAM" id="Phobius"/>
    </source>
</evidence>
<keyword evidence="1" id="KW-1133">Transmembrane helix</keyword>